<dbReference type="InterPro" id="IPR001394">
    <property type="entry name" value="Peptidase_C19_UCH"/>
</dbReference>
<dbReference type="PANTHER" id="PTHR21646:SF24">
    <property type="entry name" value="UBIQUITIN CARBOXYL-TERMINAL HYDROLASE"/>
    <property type="match status" value="1"/>
</dbReference>
<comment type="caution">
    <text evidence="11">The sequence shown here is derived from an EMBL/GenBank/DDBJ whole genome shotgun (WGS) entry which is preliminary data.</text>
</comment>
<feature type="domain" description="DUSP" evidence="10">
    <location>
        <begin position="8"/>
        <end position="116"/>
    </location>
</feature>
<accession>A0AAV2TK17</accession>
<dbReference type="InterPro" id="IPR006615">
    <property type="entry name" value="Pept_C19_DUSP"/>
</dbReference>
<evidence type="ECO:0000313" key="11">
    <source>
        <dbReference type="EMBL" id="CAL5137080.1"/>
    </source>
</evidence>
<dbReference type="CDD" id="cd02674">
    <property type="entry name" value="Peptidase_C19R"/>
    <property type="match status" value="1"/>
</dbReference>
<dbReference type="SMART" id="SM00695">
    <property type="entry name" value="DUSP"/>
    <property type="match status" value="1"/>
</dbReference>
<protein>
    <recommendedName>
        <fullName evidence="7">Ubiquitin carboxyl-terminal hydrolase</fullName>
        <ecNumber evidence="7">3.4.19.12</ecNumber>
    </recommendedName>
</protein>
<comment type="catalytic activity">
    <reaction evidence="1 7">
        <text>Thiol-dependent hydrolysis of ester, thioester, amide, peptide and isopeptide bonds formed by the C-terminal Gly of ubiquitin (a 76-residue protein attached to proteins as an intracellular targeting signal).</text>
        <dbReference type="EC" id="3.4.19.12"/>
    </reaction>
</comment>
<evidence type="ECO:0000256" key="7">
    <source>
        <dbReference type="RuleBase" id="RU366025"/>
    </source>
</evidence>
<dbReference type="Pfam" id="PF06337">
    <property type="entry name" value="DUSP"/>
    <property type="match status" value="1"/>
</dbReference>
<dbReference type="InterPro" id="IPR050185">
    <property type="entry name" value="Ub_carboxyl-term_hydrolase"/>
</dbReference>
<evidence type="ECO:0000256" key="6">
    <source>
        <dbReference type="ARBA" id="ARBA00022807"/>
    </source>
</evidence>
<evidence type="ECO:0000313" key="12">
    <source>
        <dbReference type="Proteomes" id="UP001497525"/>
    </source>
</evidence>
<dbReference type="EC" id="3.4.19.12" evidence="7"/>
<dbReference type="Gene3D" id="3.10.20.90">
    <property type="entry name" value="Phosphatidylinositol 3-kinase Catalytic Subunit, Chain A, domain 1"/>
    <property type="match status" value="1"/>
</dbReference>
<dbReference type="InterPro" id="IPR038765">
    <property type="entry name" value="Papain-like_cys_pep_sf"/>
</dbReference>
<dbReference type="InterPro" id="IPR028889">
    <property type="entry name" value="USP"/>
</dbReference>
<dbReference type="GO" id="GO:0006508">
    <property type="term" value="P:proteolysis"/>
    <property type="evidence" value="ECO:0007669"/>
    <property type="project" value="UniProtKB-KW"/>
</dbReference>
<evidence type="ECO:0000256" key="2">
    <source>
        <dbReference type="ARBA" id="ARBA00009085"/>
    </source>
</evidence>
<keyword evidence="4 7" id="KW-0833">Ubl conjugation pathway</keyword>
<evidence type="ECO:0000259" key="10">
    <source>
        <dbReference type="PROSITE" id="PS51283"/>
    </source>
</evidence>
<organism evidence="11 12">
    <name type="scientific">Calicophoron daubneyi</name>
    <name type="common">Rumen fluke</name>
    <name type="synonym">Paramphistomum daubneyi</name>
    <dbReference type="NCBI Taxonomy" id="300641"/>
    <lineage>
        <taxon>Eukaryota</taxon>
        <taxon>Metazoa</taxon>
        <taxon>Spiralia</taxon>
        <taxon>Lophotrochozoa</taxon>
        <taxon>Platyhelminthes</taxon>
        <taxon>Trematoda</taxon>
        <taxon>Digenea</taxon>
        <taxon>Plagiorchiida</taxon>
        <taxon>Pronocephalata</taxon>
        <taxon>Paramphistomoidea</taxon>
        <taxon>Paramphistomidae</taxon>
        <taxon>Calicophoron</taxon>
    </lineage>
</organism>
<evidence type="ECO:0000256" key="4">
    <source>
        <dbReference type="ARBA" id="ARBA00022786"/>
    </source>
</evidence>
<evidence type="ECO:0000256" key="1">
    <source>
        <dbReference type="ARBA" id="ARBA00000707"/>
    </source>
</evidence>
<dbReference type="GO" id="GO:0016579">
    <property type="term" value="P:protein deubiquitination"/>
    <property type="evidence" value="ECO:0007669"/>
    <property type="project" value="InterPro"/>
</dbReference>
<sequence length="956" mass="108569">MTKQIYAADLIKQKATVEKYLKGPVEGRAWYVIDLQWWNKWSRFIDAVTQEGNVEVAEEDYPGEVDNTNLLKDGKLRPNLLKEEDLTLIPEDVWKLFVEYYGCVHKDTSVFKRNAIHTLSGQVVVEIYPPSYTFYDLDRSRKLFDGTFSEAQTIGEIKSIVRKNMKLEDSVNIRLYSQYGNGYEELTDDRATIGEASLERQEVLYVRQEITNGVKSGLGATVGSFDLSRFGSPSISLFGSGSSGARTTPGVCGLSNLGNTCFMNSAIQCMSNVPELTHYFRLPTWKLDINKYNPIGTRGRIATAYAELIEHIWSGMYTYDVPRALKREIACVATQFSGYAQHDSHELLVFLLDGLHEDLNKVKDKPYVEVKDAGGRPDEVVAKEAWENHKARNDSVIVDLFHGQLKSTVICPTCNYRSVTFDPFASLNLPLPETNKYIKYVYLWPWTRAETDPGPIRYEIPVPSTFHVRDFLLTLERMRKPQRGCQYYLAEVYNRSLGRPWHPDYQVRDRHDLPLFAYELPLGELIPVRLYNPNHYNTSGWVGIPFYISIPPTTKSPINESFLIQSIIHRLRAIGVELPSPVSPQKIPVQTAAATLNSHESQAGDRLTDPIAGHSSSTVDSSDSRRRISEDKGSTTNLSATDLNGFHTDESQMNNQLGKQSLDLDTNMSSDDDPIVSCLGGRVRLTDDHNRELADLTGSRMINFQTFERIPCRLTIESNDSPVQTQLDDFMRSITSTQSFSSIQPTNQKQLTRLYHCFEKFTSTEKLSARDPWYCPKCKCEKEATKKFDLWSLPEILVVQLKRFRCTFRSRDKIDTMVEFPVEGLDLTEWVVRNSSEQFVYDLIAVSNHMGYLSGGHYTAFALNDPTKRWYVFDDASTREMSKSEIVTRAAYVLVYRRRSSVNPDLPIAMTNQSNEESEDLEDGPDSASSLEADDGPSYNGPVAMYTNDDDLTNVE</sequence>
<dbReference type="AlphaFoldDB" id="A0AAV2TK17"/>
<feature type="domain" description="USP" evidence="9">
    <location>
        <begin position="252"/>
        <end position="899"/>
    </location>
</feature>
<proteinExistence type="inferred from homology"/>
<dbReference type="EMBL" id="CAXLJL010000378">
    <property type="protein sequence ID" value="CAL5137080.1"/>
    <property type="molecule type" value="Genomic_DNA"/>
</dbReference>
<dbReference type="Gene3D" id="3.30.2230.10">
    <property type="entry name" value="DUSP-like"/>
    <property type="match status" value="1"/>
</dbReference>
<name>A0AAV2TK17_CALDB</name>
<dbReference type="InterPro" id="IPR035927">
    <property type="entry name" value="DUSP-like_sf"/>
</dbReference>
<dbReference type="Pfam" id="PF00443">
    <property type="entry name" value="UCH"/>
    <property type="match status" value="1"/>
</dbReference>
<feature type="region of interest" description="Disordered" evidence="8">
    <location>
        <begin position="593"/>
        <end position="651"/>
    </location>
</feature>
<keyword evidence="5 7" id="KW-0378">Hydrolase</keyword>
<dbReference type="Gene3D" id="3.90.70.10">
    <property type="entry name" value="Cysteine proteinases"/>
    <property type="match status" value="2"/>
</dbReference>
<keyword evidence="3 7" id="KW-0645">Protease</keyword>
<dbReference type="PROSITE" id="PS51283">
    <property type="entry name" value="DUSP"/>
    <property type="match status" value="1"/>
</dbReference>
<comment type="similarity">
    <text evidence="2 7">Belongs to the peptidase C19 family.</text>
</comment>
<feature type="compositionally biased region" description="Acidic residues" evidence="8">
    <location>
        <begin position="916"/>
        <end position="925"/>
    </location>
</feature>
<reference evidence="11" key="1">
    <citation type="submission" date="2024-06" db="EMBL/GenBank/DDBJ databases">
        <authorList>
            <person name="Liu X."/>
            <person name="Lenzi L."/>
            <person name="Haldenby T S."/>
            <person name="Uol C."/>
        </authorList>
    </citation>
    <scope>NUCLEOTIDE SEQUENCE</scope>
</reference>
<evidence type="ECO:0000256" key="8">
    <source>
        <dbReference type="SAM" id="MobiDB-lite"/>
    </source>
</evidence>
<feature type="compositionally biased region" description="Basic and acidic residues" evidence="8">
    <location>
        <begin position="622"/>
        <end position="633"/>
    </location>
</feature>
<dbReference type="InterPro" id="IPR018200">
    <property type="entry name" value="USP_CS"/>
</dbReference>
<dbReference type="Proteomes" id="UP001497525">
    <property type="component" value="Unassembled WGS sequence"/>
</dbReference>
<dbReference type="PANTHER" id="PTHR21646">
    <property type="entry name" value="UBIQUITIN CARBOXYL-TERMINAL HYDROLASE"/>
    <property type="match status" value="1"/>
</dbReference>
<feature type="region of interest" description="Disordered" evidence="8">
    <location>
        <begin position="905"/>
        <end position="956"/>
    </location>
</feature>
<evidence type="ECO:0000256" key="3">
    <source>
        <dbReference type="ARBA" id="ARBA00022670"/>
    </source>
</evidence>
<evidence type="ECO:0000259" key="9">
    <source>
        <dbReference type="PROSITE" id="PS50235"/>
    </source>
</evidence>
<dbReference type="SUPFAM" id="SSF54001">
    <property type="entry name" value="Cysteine proteinases"/>
    <property type="match status" value="1"/>
</dbReference>
<dbReference type="GO" id="GO:0004843">
    <property type="term" value="F:cysteine-type deubiquitinase activity"/>
    <property type="evidence" value="ECO:0007669"/>
    <property type="project" value="UniProtKB-UniRule"/>
</dbReference>
<dbReference type="SUPFAM" id="SSF143791">
    <property type="entry name" value="DUSP-like"/>
    <property type="match status" value="1"/>
</dbReference>
<dbReference type="PROSITE" id="PS50235">
    <property type="entry name" value="USP_3"/>
    <property type="match status" value="1"/>
</dbReference>
<dbReference type="PROSITE" id="PS00973">
    <property type="entry name" value="USP_2"/>
    <property type="match status" value="1"/>
</dbReference>
<evidence type="ECO:0000256" key="5">
    <source>
        <dbReference type="ARBA" id="ARBA00022801"/>
    </source>
</evidence>
<gene>
    <name evidence="11" type="ORF">CDAUBV1_LOCUS11352</name>
</gene>
<keyword evidence="6 7" id="KW-0788">Thiol protease</keyword>
<dbReference type="PROSITE" id="PS00972">
    <property type="entry name" value="USP_1"/>
    <property type="match status" value="1"/>
</dbReference>